<evidence type="ECO:0000313" key="3">
    <source>
        <dbReference type="EMBL" id="GGC35719.1"/>
    </source>
</evidence>
<accession>A0ABQ1M7L7</accession>
<feature type="compositionally biased region" description="Pro residues" evidence="1">
    <location>
        <begin position="160"/>
        <end position="175"/>
    </location>
</feature>
<feature type="domain" description="DUF4296" evidence="2">
    <location>
        <begin position="1"/>
        <end position="72"/>
    </location>
</feature>
<name>A0ABQ1M7L7_9SPHI</name>
<protein>
    <recommendedName>
        <fullName evidence="2">DUF4296 domain-containing protein</fullName>
    </recommendedName>
</protein>
<dbReference type="Pfam" id="PF14129">
    <property type="entry name" value="DUF4296"/>
    <property type="match status" value="1"/>
</dbReference>
<gene>
    <name evidence="3" type="ORF">GCM10011386_29840</name>
</gene>
<dbReference type="EMBL" id="BMIK01000010">
    <property type="protein sequence ID" value="GGC35719.1"/>
    <property type="molecule type" value="Genomic_DNA"/>
</dbReference>
<keyword evidence="4" id="KW-1185">Reference proteome</keyword>
<sequence length="190" mass="21838">MPAVLTDMHLADGQLASLPIDSARMRRDAYYNLIFERYGIDSVTFSRSVEFYSTRPYLMNELYVDVEKKLNTLNLAEQQRVQKKYETQRRADSIRSARVTDSLQRIGRDSLDFKRKRYLLFLNGPDSLYGKPDSITYELLRERMFETVGLKQVNGLKTPSLPPSNPPVVPKPTLPAPSGTPKLRPLEKIK</sequence>
<evidence type="ECO:0000256" key="1">
    <source>
        <dbReference type="SAM" id="MobiDB-lite"/>
    </source>
</evidence>
<dbReference type="InterPro" id="IPR025381">
    <property type="entry name" value="DUF4296"/>
</dbReference>
<proteinExistence type="predicted"/>
<dbReference type="Proteomes" id="UP000597338">
    <property type="component" value="Unassembled WGS sequence"/>
</dbReference>
<evidence type="ECO:0000259" key="2">
    <source>
        <dbReference type="Pfam" id="PF14129"/>
    </source>
</evidence>
<reference evidence="4" key="1">
    <citation type="journal article" date="2019" name="Int. J. Syst. Evol. Microbiol.">
        <title>The Global Catalogue of Microorganisms (GCM) 10K type strain sequencing project: providing services to taxonomists for standard genome sequencing and annotation.</title>
        <authorList>
            <consortium name="The Broad Institute Genomics Platform"/>
            <consortium name="The Broad Institute Genome Sequencing Center for Infectious Disease"/>
            <person name="Wu L."/>
            <person name="Ma J."/>
        </authorList>
    </citation>
    <scope>NUCLEOTIDE SEQUENCE [LARGE SCALE GENOMIC DNA]</scope>
    <source>
        <strain evidence="4">CGMCC 1.15342</strain>
    </source>
</reference>
<organism evidence="3 4">
    <name type="scientific">Parapedobacter defluvii</name>
    <dbReference type="NCBI Taxonomy" id="2045106"/>
    <lineage>
        <taxon>Bacteria</taxon>
        <taxon>Pseudomonadati</taxon>
        <taxon>Bacteroidota</taxon>
        <taxon>Sphingobacteriia</taxon>
        <taxon>Sphingobacteriales</taxon>
        <taxon>Sphingobacteriaceae</taxon>
        <taxon>Parapedobacter</taxon>
    </lineage>
</organism>
<evidence type="ECO:0000313" key="4">
    <source>
        <dbReference type="Proteomes" id="UP000597338"/>
    </source>
</evidence>
<feature type="region of interest" description="Disordered" evidence="1">
    <location>
        <begin position="155"/>
        <end position="190"/>
    </location>
</feature>
<comment type="caution">
    <text evidence="3">The sequence shown here is derived from an EMBL/GenBank/DDBJ whole genome shotgun (WGS) entry which is preliminary data.</text>
</comment>